<dbReference type="RefSeq" id="WP_035600768.1">
    <property type="nucleotide sequence ID" value="NZ_ARYM01000021.1"/>
</dbReference>
<dbReference type="EC" id="2.7.1.15" evidence="2 12"/>
<evidence type="ECO:0000256" key="11">
    <source>
        <dbReference type="ARBA" id="ARBA00023277"/>
    </source>
</evidence>
<dbReference type="PRINTS" id="PR00990">
    <property type="entry name" value="RIBOKINASE"/>
</dbReference>
<comment type="caution">
    <text evidence="14">The sequence shown here is derived from an EMBL/GenBank/DDBJ whole genome shotgun (WGS) entry which is preliminary data.</text>
</comment>
<reference evidence="14 15" key="1">
    <citation type="journal article" date="2014" name="Antonie Van Leeuwenhoek">
        <title>Hyphomonas beringensis sp. nov. and Hyphomonas chukchiensis sp. nov., isolated from surface seawater of the Bering Sea and Chukchi Sea.</title>
        <authorList>
            <person name="Li C."/>
            <person name="Lai Q."/>
            <person name="Li G."/>
            <person name="Dong C."/>
            <person name="Wang J."/>
            <person name="Liao Y."/>
            <person name="Shao Z."/>
        </authorList>
    </citation>
    <scope>NUCLEOTIDE SEQUENCE [LARGE SCALE GENOMIC DNA]</scope>
    <source>
        <strain evidence="14 15">PS728</strain>
    </source>
</reference>
<dbReference type="PANTHER" id="PTHR10584:SF166">
    <property type="entry name" value="RIBOKINASE"/>
    <property type="match status" value="1"/>
</dbReference>
<dbReference type="GO" id="GO:0019303">
    <property type="term" value="P:D-ribose catabolic process"/>
    <property type="evidence" value="ECO:0007669"/>
    <property type="project" value="UniProtKB-UniRule"/>
</dbReference>
<feature type="binding site" evidence="12">
    <location>
        <begin position="227"/>
        <end position="228"/>
    </location>
    <ligand>
        <name>ATP</name>
        <dbReference type="ChEBI" id="CHEBI:30616"/>
    </ligand>
</feature>
<name>A0A062V5V2_9PROT</name>
<dbReference type="STRING" id="1280954.HPO_15598"/>
<dbReference type="EMBL" id="ARYM01000021">
    <property type="protein sequence ID" value="KCZ97361.1"/>
    <property type="molecule type" value="Genomic_DNA"/>
</dbReference>
<dbReference type="AlphaFoldDB" id="A0A062V5V2"/>
<dbReference type="CDD" id="cd01174">
    <property type="entry name" value="ribokinase"/>
    <property type="match status" value="1"/>
</dbReference>
<dbReference type="InterPro" id="IPR029056">
    <property type="entry name" value="Ribokinase-like"/>
</dbReference>
<gene>
    <name evidence="12" type="primary">rbsK</name>
    <name evidence="14" type="ORF">HPO_15598</name>
</gene>
<dbReference type="PROSITE" id="PS00584">
    <property type="entry name" value="PFKB_KINASES_2"/>
    <property type="match status" value="1"/>
</dbReference>
<comment type="caution">
    <text evidence="12">Lacks conserved residue(s) required for the propagation of feature annotation.</text>
</comment>
<comment type="similarity">
    <text evidence="1">Belongs to the carbohydrate kinase pfkB family.</text>
</comment>
<dbReference type="Gene3D" id="3.40.1190.20">
    <property type="match status" value="1"/>
</dbReference>
<evidence type="ECO:0000256" key="9">
    <source>
        <dbReference type="ARBA" id="ARBA00022842"/>
    </source>
</evidence>
<comment type="catalytic activity">
    <reaction evidence="12">
        <text>D-ribose + ATP = D-ribose 5-phosphate + ADP + H(+)</text>
        <dbReference type="Rhea" id="RHEA:13697"/>
        <dbReference type="ChEBI" id="CHEBI:15378"/>
        <dbReference type="ChEBI" id="CHEBI:30616"/>
        <dbReference type="ChEBI" id="CHEBI:47013"/>
        <dbReference type="ChEBI" id="CHEBI:78346"/>
        <dbReference type="ChEBI" id="CHEBI:456216"/>
        <dbReference type="EC" id="2.7.1.15"/>
    </reaction>
</comment>
<feature type="domain" description="Carbohydrate kinase PfkB" evidence="13">
    <location>
        <begin position="2"/>
        <end position="269"/>
    </location>
</feature>
<feature type="binding site" evidence="12">
    <location>
        <position position="263"/>
    </location>
    <ligand>
        <name>K(+)</name>
        <dbReference type="ChEBI" id="CHEBI:29103"/>
    </ligand>
</feature>
<keyword evidence="5 12" id="KW-0479">Metal-binding</keyword>
<evidence type="ECO:0000259" key="13">
    <source>
        <dbReference type="Pfam" id="PF00294"/>
    </source>
</evidence>
<comment type="subunit">
    <text evidence="12">Homodimer.</text>
</comment>
<dbReference type="InterPro" id="IPR002139">
    <property type="entry name" value="Ribo/fructo_kinase"/>
</dbReference>
<comment type="activity regulation">
    <text evidence="12">Activated by a monovalent cation that binds near, but not in, the active site. The most likely occupant of the site in vivo is potassium. Ion binding induces a conformational change that may alter substrate affinity.</text>
</comment>
<feature type="binding site" evidence="12">
    <location>
        <position position="174"/>
    </location>
    <ligand>
        <name>ATP</name>
        <dbReference type="ChEBI" id="CHEBI:30616"/>
    </ligand>
</feature>
<dbReference type="eggNOG" id="COG0524">
    <property type="taxonomic scope" value="Bacteria"/>
</dbReference>
<dbReference type="Proteomes" id="UP000027100">
    <property type="component" value="Unassembled WGS sequence"/>
</dbReference>
<evidence type="ECO:0000313" key="15">
    <source>
        <dbReference type="Proteomes" id="UP000027100"/>
    </source>
</evidence>
<keyword evidence="7 12" id="KW-0418">Kinase</keyword>
<keyword evidence="8 12" id="KW-0067">ATP-binding</keyword>
<keyword evidence="10 12" id="KW-0630">Potassium</keyword>
<keyword evidence="12" id="KW-0963">Cytoplasm</keyword>
<evidence type="ECO:0000256" key="1">
    <source>
        <dbReference type="ARBA" id="ARBA00005380"/>
    </source>
</evidence>
<evidence type="ECO:0000256" key="7">
    <source>
        <dbReference type="ARBA" id="ARBA00022777"/>
    </source>
</evidence>
<comment type="function">
    <text evidence="12">Catalyzes the phosphorylation of ribose at O-5 in a reaction requiring ATP and magnesium. The resulting D-ribose-5-phosphate can then be used either for sythesis of nucleotides, histidine, and tryptophan, or as a component of the pentose phosphate pathway.</text>
</comment>
<dbReference type="InterPro" id="IPR011611">
    <property type="entry name" value="PfkB_dom"/>
</dbReference>
<feature type="binding site" evidence="12">
    <location>
        <begin position="37"/>
        <end position="41"/>
    </location>
    <ligand>
        <name>substrate</name>
    </ligand>
</feature>
<feature type="binding site" evidence="12">
    <location>
        <position position="133"/>
    </location>
    <ligand>
        <name>substrate</name>
    </ligand>
</feature>
<evidence type="ECO:0000256" key="4">
    <source>
        <dbReference type="ARBA" id="ARBA00022679"/>
    </source>
</evidence>
<keyword evidence="6 12" id="KW-0547">Nucleotide-binding</keyword>
<feature type="binding site" evidence="12">
    <location>
        <position position="258"/>
    </location>
    <ligand>
        <name>K(+)</name>
        <dbReference type="ChEBI" id="CHEBI:29103"/>
    </ligand>
</feature>
<protein>
    <recommendedName>
        <fullName evidence="3 12">Ribokinase</fullName>
        <shortName evidence="12">RK</shortName>
        <ecNumber evidence="2 12">2.7.1.15</ecNumber>
    </recommendedName>
</protein>
<accession>A0A062V5V2</accession>
<evidence type="ECO:0000256" key="3">
    <source>
        <dbReference type="ARBA" id="ARBA00016943"/>
    </source>
</evidence>
<dbReference type="PANTHER" id="PTHR10584">
    <property type="entry name" value="SUGAR KINASE"/>
    <property type="match status" value="1"/>
</dbReference>
<keyword evidence="4 12" id="KW-0808">Transferase</keyword>
<evidence type="ECO:0000256" key="10">
    <source>
        <dbReference type="ARBA" id="ARBA00022958"/>
    </source>
</evidence>
<dbReference type="HAMAP" id="MF_01987">
    <property type="entry name" value="Ribokinase"/>
    <property type="match status" value="1"/>
</dbReference>
<proteinExistence type="inferred from homology"/>
<dbReference type="OrthoDB" id="9775849at2"/>
<sequence length="280" mass="28381">MITVVGSVNLDFVASGRPLPRAGETVTGARLARHPGGKGANQALAARRLGADVRLVAAVGNDDMAEEALKLLRAAGVDLSATQYINGETTGVALIAVSQEGENQIIVCPGANEALDPGDVEGATLEHMMGVLEVPAATLLAAAERATGFVALNLAPAMPVPPELIARADLLIVNETEAAFYGDALHAPGRYVAISLGAAGAELWKDGQKIASATPPPVKVVDTTGAGDTFSAALTVSLIKGKSPEDALTYAVAAGALACTRPGAQPSLPRRAEVEALLKG</sequence>
<dbReference type="InterPro" id="IPR011877">
    <property type="entry name" value="Ribokinase"/>
</dbReference>
<feature type="binding site" evidence="12">
    <location>
        <begin position="9"/>
        <end position="11"/>
    </location>
    <ligand>
        <name>substrate</name>
    </ligand>
</feature>
<keyword evidence="11 12" id="KW-0119">Carbohydrate metabolism</keyword>
<evidence type="ECO:0000256" key="8">
    <source>
        <dbReference type="ARBA" id="ARBA00022840"/>
    </source>
</evidence>
<feature type="binding site" evidence="12">
    <location>
        <position position="267"/>
    </location>
    <ligand>
        <name>K(+)</name>
        <dbReference type="ChEBI" id="CHEBI:29103"/>
    </ligand>
</feature>
<evidence type="ECO:0000256" key="6">
    <source>
        <dbReference type="ARBA" id="ARBA00022741"/>
    </source>
</evidence>
<evidence type="ECO:0000256" key="2">
    <source>
        <dbReference type="ARBA" id="ARBA00012035"/>
    </source>
</evidence>
<comment type="similarity">
    <text evidence="12">Belongs to the carbohydrate kinase PfkB family. Ribokinase subfamily.</text>
</comment>
<feature type="binding site" evidence="12">
    <location>
        <begin position="195"/>
        <end position="200"/>
    </location>
    <ligand>
        <name>ATP</name>
        <dbReference type="ChEBI" id="CHEBI:30616"/>
    </ligand>
</feature>
<comment type="pathway">
    <text evidence="12">Carbohydrate metabolism; D-ribose degradation; D-ribose 5-phosphate from beta-D-ribopyranose: step 2/2.</text>
</comment>
<dbReference type="GO" id="GO:0004747">
    <property type="term" value="F:ribokinase activity"/>
    <property type="evidence" value="ECO:0007669"/>
    <property type="project" value="UniProtKB-UniRule"/>
</dbReference>
<dbReference type="UniPathway" id="UPA00916">
    <property type="reaction ID" value="UER00889"/>
</dbReference>
<dbReference type="GO" id="GO:0005829">
    <property type="term" value="C:cytosol"/>
    <property type="evidence" value="ECO:0007669"/>
    <property type="project" value="TreeGrafter"/>
</dbReference>
<dbReference type="SUPFAM" id="SSF53613">
    <property type="entry name" value="Ribokinase-like"/>
    <property type="match status" value="1"/>
</dbReference>
<feature type="binding site" evidence="12">
    <location>
        <position position="228"/>
    </location>
    <ligand>
        <name>substrate</name>
    </ligand>
</feature>
<dbReference type="InterPro" id="IPR002173">
    <property type="entry name" value="Carboh/pur_kinase_PfkB_CS"/>
</dbReference>
<comment type="cofactor">
    <cofactor evidence="12">
        <name>Mg(2+)</name>
        <dbReference type="ChEBI" id="CHEBI:18420"/>
    </cofactor>
    <text evidence="12">Requires a divalent cation, most likely magnesium in vivo, as an electrophilic catalyst to aid phosphoryl group transfer. It is the chelate of the metal and the nucleotide that is the actual substrate.</text>
</comment>
<feature type="binding site" evidence="12">
    <location>
        <position position="261"/>
    </location>
    <ligand>
        <name>K(+)</name>
        <dbReference type="ChEBI" id="CHEBI:29103"/>
    </ligand>
</feature>
<feature type="binding site" evidence="12">
    <location>
        <position position="222"/>
    </location>
    <ligand>
        <name>K(+)</name>
        <dbReference type="ChEBI" id="CHEBI:29103"/>
    </ligand>
</feature>
<dbReference type="GO" id="GO:0005524">
    <property type="term" value="F:ATP binding"/>
    <property type="evidence" value="ECO:0007669"/>
    <property type="project" value="UniProtKB-UniRule"/>
</dbReference>
<evidence type="ECO:0000256" key="12">
    <source>
        <dbReference type="HAMAP-Rule" id="MF_01987"/>
    </source>
</evidence>
<dbReference type="GO" id="GO:0046872">
    <property type="term" value="F:metal ion binding"/>
    <property type="evidence" value="ECO:0007669"/>
    <property type="project" value="UniProtKB-KW"/>
</dbReference>
<evidence type="ECO:0000256" key="5">
    <source>
        <dbReference type="ARBA" id="ARBA00022723"/>
    </source>
</evidence>
<organism evidence="14 15">
    <name type="scientific">Hyphomonas polymorpha PS728</name>
    <dbReference type="NCBI Taxonomy" id="1280954"/>
    <lineage>
        <taxon>Bacteria</taxon>
        <taxon>Pseudomonadati</taxon>
        <taxon>Pseudomonadota</taxon>
        <taxon>Alphaproteobacteria</taxon>
        <taxon>Hyphomonadales</taxon>
        <taxon>Hyphomonadaceae</taxon>
        <taxon>Hyphomonas</taxon>
    </lineage>
</organism>
<dbReference type="PATRIC" id="fig|1280954.3.peg.3153"/>
<keyword evidence="9 12" id="KW-0460">Magnesium</keyword>
<dbReference type="Pfam" id="PF00294">
    <property type="entry name" value="PfkB"/>
    <property type="match status" value="1"/>
</dbReference>
<feature type="binding site" evidence="12">
    <location>
        <position position="224"/>
    </location>
    <ligand>
        <name>K(+)</name>
        <dbReference type="ChEBI" id="CHEBI:29103"/>
    </ligand>
</feature>
<keyword evidence="15" id="KW-1185">Reference proteome</keyword>
<comment type="subcellular location">
    <subcellularLocation>
        <location evidence="12">Cytoplasm</location>
    </subcellularLocation>
</comment>
<feature type="active site" description="Proton acceptor" evidence="12">
    <location>
        <position position="228"/>
    </location>
</feature>
<evidence type="ECO:0000313" key="14">
    <source>
        <dbReference type="EMBL" id="KCZ97361.1"/>
    </source>
</evidence>